<dbReference type="InterPro" id="IPR018580">
    <property type="entry name" value="Uncharacterised_YfhO"/>
</dbReference>
<feature type="transmembrane region" description="Helical" evidence="1">
    <location>
        <begin position="344"/>
        <end position="363"/>
    </location>
</feature>
<feature type="transmembrane region" description="Helical" evidence="1">
    <location>
        <begin position="99"/>
        <end position="116"/>
    </location>
</feature>
<feature type="transmembrane region" description="Helical" evidence="1">
    <location>
        <begin position="123"/>
        <end position="142"/>
    </location>
</feature>
<evidence type="ECO:0000313" key="3">
    <source>
        <dbReference type="Proteomes" id="UP000610931"/>
    </source>
</evidence>
<name>A0A8J7II90_9FLAO</name>
<feature type="transmembrane region" description="Helical" evidence="1">
    <location>
        <begin position="223"/>
        <end position="243"/>
    </location>
</feature>
<proteinExistence type="predicted"/>
<keyword evidence="1" id="KW-0472">Membrane</keyword>
<dbReference type="Proteomes" id="UP000610931">
    <property type="component" value="Unassembled WGS sequence"/>
</dbReference>
<dbReference type="Pfam" id="PF09586">
    <property type="entry name" value="YfhO"/>
    <property type="match status" value="1"/>
</dbReference>
<feature type="transmembrane region" description="Helical" evidence="1">
    <location>
        <begin position="370"/>
        <end position="390"/>
    </location>
</feature>
<comment type="caution">
    <text evidence="2">The sequence shown here is derived from an EMBL/GenBank/DDBJ whole genome shotgun (WGS) entry which is preliminary data.</text>
</comment>
<dbReference type="PANTHER" id="PTHR38454:SF1">
    <property type="entry name" value="INTEGRAL MEMBRANE PROTEIN"/>
    <property type="match status" value="1"/>
</dbReference>
<feature type="transmembrane region" description="Helical" evidence="1">
    <location>
        <begin position="192"/>
        <end position="211"/>
    </location>
</feature>
<sequence length="808" mass="90836">MQFSTKRVLPHLLVLLGFVILSLGYFSPVLKGKQLFQSDIMQYIGMAKQQNDFRTHIGEETYWTNSAFGGMPTYQLGAKYPHNYIKKLDLTLRFLPRPADYLFLYFLGFYMLLLVLKVDFKLAALGALAFGFSTYLIIILGVGHNSKAHAIAYMPLVLSGILLTFQRKYIGGFLLTTVAMGLELVANHFQMTYYLLLLVIILGIAYLVDAYRTKQLLHYFKSIGTLGFAVLLSIALNATSILATQEYVKESSRSKSELTVNPDGTPKEVTTGLDRDYITQFSYGIAETFNLFIPRFMGGGNGEDVGKDSATYNAYRKIGATTAQAAEGAKHAPMYWGDQPIVEAPAYIGAVVLFLFVFALFLVKGRLKWWLVGGTILSLLLSYGKNFGALTDFFIDYVPLYNKFRAVSSIQVILELCVPVLAVFGLHTLLKKERDHEEILKNLKYSLGITGGIALIFLLFKNSLFDFSGINDGFYRQNYGQAFIDAVKEDRRTLFVEDSIRTLLLVLLSAGIMFMFLKEKIKEQWLIVGFGVLILFDLVGVDRRYVNNDDFVSARQVSTPYQANEVDKEILKDTTYFRVFDVTSSGARASYFHNSLNGYHAAKLKRYEDVFDFYVTTNNMNVLNMLNTKYIIAQGEKGQLFKYTNTEANGNAWFIKDFKVVSSANEEIKALDSLNNKQVAVLNTVDFGSRFKSGGIPSFKVDSVASIQLVDHKPNYLKYKSENANDGFAVFSEVYYPKGWKAFIDGKAADHIRVNYVLRGMEIPAGSHTIEFKFDPQVVKTGSRIAFASSIVFVLLLLGGLFYGIKKK</sequence>
<protein>
    <submittedName>
        <fullName evidence="2">YfhO family protein</fullName>
    </submittedName>
</protein>
<feature type="transmembrane region" description="Helical" evidence="1">
    <location>
        <begin position="785"/>
        <end position="805"/>
    </location>
</feature>
<feature type="transmembrane region" description="Helical" evidence="1">
    <location>
        <begin position="410"/>
        <end position="430"/>
    </location>
</feature>
<evidence type="ECO:0000256" key="1">
    <source>
        <dbReference type="SAM" id="Phobius"/>
    </source>
</evidence>
<feature type="transmembrane region" description="Helical" evidence="1">
    <location>
        <begin position="170"/>
        <end position="186"/>
    </location>
</feature>
<dbReference type="AlphaFoldDB" id="A0A8J7II90"/>
<keyword evidence="3" id="KW-1185">Reference proteome</keyword>
<dbReference type="PANTHER" id="PTHR38454">
    <property type="entry name" value="INTEGRAL MEMBRANE PROTEIN-RELATED"/>
    <property type="match status" value="1"/>
</dbReference>
<reference evidence="2" key="1">
    <citation type="submission" date="2020-12" db="EMBL/GenBank/DDBJ databases">
        <title>Snuella sp. nov., isolated from sediment in Incheon.</title>
        <authorList>
            <person name="Kim W."/>
        </authorList>
    </citation>
    <scope>NUCLEOTIDE SEQUENCE</scope>
    <source>
        <strain evidence="2">CAU 1569</strain>
    </source>
</reference>
<feature type="transmembrane region" description="Helical" evidence="1">
    <location>
        <begin position="442"/>
        <end position="460"/>
    </location>
</feature>
<feature type="transmembrane region" description="Helical" evidence="1">
    <location>
        <begin position="524"/>
        <end position="541"/>
    </location>
</feature>
<keyword evidence="1" id="KW-1133">Transmembrane helix</keyword>
<feature type="transmembrane region" description="Helical" evidence="1">
    <location>
        <begin position="148"/>
        <end position="165"/>
    </location>
</feature>
<accession>A0A8J7II90</accession>
<dbReference type="EMBL" id="JAELVQ010000016">
    <property type="protein sequence ID" value="MBJ6368821.1"/>
    <property type="molecule type" value="Genomic_DNA"/>
</dbReference>
<dbReference type="RefSeq" id="WP_199115583.1">
    <property type="nucleotide sequence ID" value="NZ_JAELVQ010000016.1"/>
</dbReference>
<evidence type="ECO:0000313" key="2">
    <source>
        <dbReference type="EMBL" id="MBJ6368821.1"/>
    </source>
</evidence>
<keyword evidence="1" id="KW-0812">Transmembrane</keyword>
<organism evidence="2 3">
    <name type="scientific">Snuella sedimenti</name>
    <dbReference type="NCBI Taxonomy" id="2798802"/>
    <lineage>
        <taxon>Bacteria</taxon>
        <taxon>Pseudomonadati</taxon>
        <taxon>Bacteroidota</taxon>
        <taxon>Flavobacteriia</taxon>
        <taxon>Flavobacteriales</taxon>
        <taxon>Flavobacteriaceae</taxon>
        <taxon>Snuella</taxon>
    </lineage>
</organism>
<feature type="transmembrane region" description="Helical" evidence="1">
    <location>
        <begin position="499"/>
        <end position="517"/>
    </location>
</feature>
<gene>
    <name evidence="2" type="ORF">JF259_12040</name>
</gene>
<feature type="transmembrane region" description="Helical" evidence="1">
    <location>
        <begin position="12"/>
        <end position="30"/>
    </location>
</feature>